<name>A0AB39UTY8_9GAMM</name>
<evidence type="ECO:0000256" key="2">
    <source>
        <dbReference type="ARBA" id="ARBA00022475"/>
    </source>
</evidence>
<proteinExistence type="predicted"/>
<dbReference type="InterPro" id="IPR005598">
    <property type="entry name" value="ATP_synth_I"/>
</dbReference>
<gene>
    <name evidence="7" type="ORF">AAIA72_11735</name>
</gene>
<feature type="transmembrane region" description="Helical" evidence="6">
    <location>
        <begin position="77"/>
        <end position="94"/>
    </location>
</feature>
<dbReference type="Pfam" id="PF03899">
    <property type="entry name" value="ATP-synt_I"/>
    <property type="match status" value="1"/>
</dbReference>
<evidence type="ECO:0000313" key="7">
    <source>
        <dbReference type="EMBL" id="XDT71475.1"/>
    </source>
</evidence>
<dbReference type="EMBL" id="CP154858">
    <property type="protein sequence ID" value="XDT71475.1"/>
    <property type="molecule type" value="Genomic_DNA"/>
</dbReference>
<feature type="transmembrane region" description="Helical" evidence="6">
    <location>
        <begin position="100"/>
        <end position="120"/>
    </location>
</feature>
<evidence type="ECO:0000256" key="1">
    <source>
        <dbReference type="ARBA" id="ARBA00004651"/>
    </source>
</evidence>
<keyword evidence="3 6" id="KW-0812">Transmembrane</keyword>
<evidence type="ECO:0000256" key="4">
    <source>
        <dbReference type="ARBA" id="ARBA00022989"/>
    </source>
</evidence>
<feature type="transmembrane region" description="Helical" evidence="6">
    <location>
        <begin position="36"/>
        <end position="57"/>
    </location>
</feature>
<evidence type="ECO:0000256" key="6">
    <source>
        <dbReference type="SAM" id="Phobius"/>
    </source>
</evidence>
<evidence type="ECO:0000256" key="3">
    <source>
        <dbReference type="ARBA" id="ARBA00022692"/>
    </source>
</evidence>
<keyword evidence="5 6" id="KW-0472">Membrane</keyword>
<protein>
    <submittedName>
        <fullName evidence="7">ATP synthase subunit I</fullName>
    </submittedName>
</protein>
<dbReference type="AlphaFoldDB" id="A0AB39UTY8"/>
<keyword evidence="4 6" id="KW-1133">Transmembrane helix</keyword>
<dbReference type="GO" id="GO:0005886">
    <property type="term" value="C:plasma membrane"/>
    <property type="evidence" value="ECO:0007669"/>
    <property type="project" value="UniProtKB-SubCell"/>
</dbReference>
<organism evidence="7">
    <name type="scientific">Thermohahella caldifontis</name>
    <dbReference type="NCBI Taxonomy" id="3142973"/>
    <lineage>
        <taxon>Bacteria</taxon>
        <taxon>Pseudomonadati</taxon>
        <taxon>Pseudomonadota</taxon>
        <taxon>Gammaproteobacteria</taxon>
        <taxon>Oceanospirillales</taxon>
        <taxon>Hahellaceae</taxon>
        <taxon>Thermohahella</taxon>
    </lineage>
</organism>
<feature type="transmembrane region" description="Helical" evidence="6">
    <location>
        <begin position="12"/>
        <end position="30"/>
    </location>
</feature>
<reference evidence="7" key="1">
    <citation type="submission" date="2024-05" db="EMBL/GenBank/DDBJ databases">
        <title>Genome sequencing of novel strain.</title>
        <authorList>
            <person name="Ganbat D."/>
            <person name="Ganbat S."/>
            <person name="Lee S.-J."/>
        </authorList>
    </citation>
    <scope>NUCLEOTIDE SEQUENCE</scope>
    <source>
        <strain evidence="7">SMD15-11</strain>
    </source>
</reference>
<evidence type="ECO:0000256" key="5">
    <source>
        <dbReference type="ARBA" id="ARBA00023136"/>
    </source>
</evidence>
<keyword evidence="2" id="KW-1003">Cell membrane</keyword>
<sequence>MKGIRKPPVYRVNVLQISIALILAAIALGWGRNTSLSILTGAMICALPNLYFTSRVFAWQGARAARQIVKTFYRAEAIKLILTAILFALAFRFAPWLEVLPLFIGFIVVQSVHWLAPWIIRTHRAQ</sequence>
<dbReference type="KEGG" id="tcd:AAIA72_11735"/>
<accession>A0AB39UTY8</accession>
<comment type="subcellular location">
    <subcellularLocation>
        <location evidence="1">Cell membrane</location>
        <topology evidence="1">Multi-pass membrane protein</topology>
    </subcellularLocation>
</comment>
<dbReference type="RefSeq" id="WP_369600511.1">
    <property type="nucleotide sequence ID" value="NZ_CP154858.1"/>
</dbReference>